<feature type="compositionally biased region" description="Polar residues" evidence="1">
    <location>
        <begin position="24"/>
        <end position="38"/>
    </location>
</feature>
<dbReference type="OrthoDB" id="3551681at2759"/>
<accession>A0A8H7W0A6</accession>
<reference evidence="2" key="1">
    <citation type="submission" date="2021-02" db="EMBL/GenBank/DDBJ databases">
        <title>Genome sequence Cadophora malorum strain M34.</title>
        <authorList>
            <person name="Stefanovic E."/>
            <person name="Vu D."/>
            <person name="Scully C."/>
            <person name="Dijksterhuis J."/>
            <person name="Roader J."/>
            <person name="Houbraken J."/>
        </authorList>
    </citation>
    <scope>NUCLEOTIDE SEQUENCE</scope>
    <source>
        <strain evidence="2">M34</strain>
    </source>
</reference>
<feature type="compositionally biased region" description="Polar residues" evidence="1">
    <location>
        <begin position="48"/>
        <end position="64"/>
    </location>
</feature>
<gene>
    <name evidence="2" type="ORF">IFR04_014497</name>
</gene>
<keyword evidence="3" id="KW-1185">Reference proteome</keyword>
<evidence type="ECO:0000256" key="1">
    <source>
        <dbReference type="SAM" id="MobiDB-lite"/>
    </source>
</evidence>
<organism evidence="2 3">
    <name type="scientific">Cadophora malorum</name>
    <dbReference type="NCBI Taxonomy" id="108018"/>
    <lineage>
        <taxon>Eukaryota</taxon>
        <taxon>Fungi</taxon>
        <taxon>Dikarya</taxon>
        <taxon>Ascomycota</taxon>
        <taxon>Pezizomycotina</taxon>
        <taxon>Leotiomycetes</taxon>
        <taxon>Helotiales</taxon>
        <taxon>Ploettnerulaceae</taxon>
        <taxon>Cadophora</taxon>
    </lineage>
</organism>
<evidence type="ECO:0000313" key="3">
    <source>
        <dbReference type="Proteomes" id="UP000664132"/>
    </source>
</evidence>
<proteinExistence type="predicted"/>
<evidence type="ECO:0000313" key="2">
    <source>
        <dbReference type="EMBL" id="KAG4412360.1"/>
    </source>
</evidence>
<name>A0A8H7W0A6_9HELO</name>
<comment type="caution">
    <text evidence="2">The sequence shown here is derived from an EMBL/GenBank/DDBJ whole genome shotgun (WGS) entry which is preliminary data.</text>
</comment>
<dbReference type="AlphaFoldDB" id="A0A8H7W0A6"/>
<dbReference type="Proteomes" id="UP000664132">
    <property type="component" value="Unassembled WGS sequence"/>
</dbReference>
<dbReference type="EMBL" id="JAFJYH010000384">
    <property type="protein sequence ID" value="KAG4412360.1"/>
    <property type="molecule type" value="Genomic_DNA"/>
</dbReference>
<feature type="region of interest" description="Disordered" evidence="1">
    <location>
        <begin position="24"/>
        <end position="91"/>
    </location>
</feature>
<sequence length="459" mass="51261">MTINPIEHNFNICSKDTQCTLHGNTETTPRFSTTTNDKPATAQARFEASSQLDPVHEQPSQTSTRAKRPPASIYEAPSKKSRHKDRAYADPSAKALSWGDIETVQDSYRTAIQDGRLKYDREPQLGSDGPVWDPYVLPTTLVRRAQLDNDKVEDITKRVVSAIQIVPKAVEWAAKTQEYNLTPDDVKAILRKAFVRQESSPEPRPEQNGKLPPILEVAAKALRRARELEEKHGTSRRVVAVLRMVAYASMEMSIVAKEATDKQVGAWLKPLAGGIDWLRRSRSFVRSWCWSMANLPRWKGRELQLYLMLVDGHGESTLRKLFQAVFPAGAGEFVASLSPDVYSKDLPALTRLPGLIEIEMVLLNGYVEYEIIASALGCSASYLEELDPNSFSEICAQGMTLYKPKVIWQAATNETGQEDQNKKDTALSVAVNADPCISSEYDAGRDFDDLFCANFNIFS</sequence>
<protein>
    <submittedName>
        <fullName evidence="2">Uncharacterized protein</fullName>
    </submittedName>
</protein>